<name>A0A1J1GTG6_PLAGA</name>
<feature type="compositionally biased region" description="Acidic residues" evidence="6">
    <location>
        <begin position="507"/>
        <end position="589"/>
    </location>
</feature>
<comment type="similarity">
    <text evidence="5">Belongs to the TRAFAC class YlqF/YawG GTPase family. NOG2 subfamily.</text>
</comment>
<reference evidence="8" key="1">
    <citation type="submission" date="2015-04" db="EMBL/GenBank/DDBJ databases">
        <authorList>
            <consortium name="Pathogen Informatics"/>
        </authorList>
    </citation>
    <scope>NUCLEOTIDE SEQUENCE [LARGE SCALE GENOMIC DNA]</scope>
    <source>
        <strain evidence="8">8A</strain>
    </source>
</reference>
<keyword evidence="8" id="KW-0378">Hydrolase</keyword>
<dbReference type="InterPro" id="IPR012971">
    <property type="entry name" value="NOG2_N_dom"/>
</dbReference>
<evidence type="ECO:0000313" key="9">
    <source>
        <dbReference type="Proteomes" id="UP000220797"/>
    </source>
</evidence>
<dbReference type="FunFam" id="3.40.50.300:FF:000559">
    <property type="entry name" value="Nuclear/nucleolar GTPase 2"/>
    <property type="match status" value="1"/>
</dbReference>
<evidence type="ECO:0000256" key="2">
    <source>
        <dbReference type="ARBA" id="ARBA00022741"/>
    </source>
</evidence>
<evidence type="ECO:0000313" key="8">
    <source>
        <dbReference type="EMBL" id="CRG95743.1"/>
    </source>
</evidence>
<dbReference type="EMBL" id="CVMV01000045">
    <property type="protein sequence ID" value="CRG95743.1"/>
    <property type="molecule type" value="Genomic_DNA"/>
</dbReference>
<dbReference type="PANTHER" id="PTHR11089:SF9">
    <property type="entry name" value="NUCLEOLAR GTP-BINDING PROTEIN 2"/>
    <property type="match status" value="1"/>
</dbReference>
<dbReference type="RefSeq" id="XP_028528551.1">
    <property type="nucleotide sequence ID" value="XM_028671949.1"/>
</dbReference>
<dbReference type="InterPro" id="IPR050755">
    <property type="entry name" value="TRAFAC_YlqF/YawG_RiboMat"/>
</dbReference>
<gene>
    <name evidence="8" type="ORF">PGAL8A_00294800</name>
</gene>
<dbReference type="InterPro" id="IPR023179">
    <property type="entry name" value="GTP-bd_ortho_bundle_sf"/>
</dbReference>
<keyword evidence="9" id="KW-1185">Reference proteome</keyword>
<dbReference type="Proteomes" id="UP000220797">
    <property type="component" value="Unassembled WGS sequence"/>
</dbReference>
<dbReference type="Pfam" id="PF08153">
    <property type="entry name" value="NGP1NT"/>
    <property type="match status" value="1"/>
</dbReference>
<dbReference type="PRINTS" id="PR00326">
    <property type="entry name" value="GTP1OBG"/>
</dbReference>
<keyword evidence="2 5" id="KW-0547">Nucleotide-binding</keyword>
<accession>A0A1J1GTG6</accession>
<evidence type="ECO:0000256" key="6">
    <source>
        <dbReference type="SAM" id="MobiDB-lite"/>
    </source>
</evidence>
<feature type="domain" description="CP-type G" evidence="7">
    <location>
        <begin position="204"/>
        <end position="367"/>
    </location>
</feature>
<organism evidence="8 9">
    <name type="scientific">Plasmodium gallinaceum</name>
    <dbReference type="NCBI Taxonomy" id="5849"/>
    <lineage>
        <taxon>Eukaryota</taxon>
        <taxon>Sar</taxon>
        <taxon>Alveolata</taxon>
        <taxon>Apicomplexa</taxon>
        <taxon>Aconoidasida</taxon>
        <taxon>Haemosporida</taxon>
        <taxon>Plasmodiidae</taxon>
        <taxon>Plasmodium</taxon>
        <taxon>Plasmodium (Haemamoeba)</taxon>
    </lineage>
</organism>
<dbReference type="Gene3D" id="3.40.50.300">
    <property type="entry name" value="P-loop containing nucleotide triphosphate hydrolases"/>
    <property type="match status" value="1"/>
</dbReference>
<comment type="function">
    <text evidence="5">GTPase that associates with pre-60S ribosomal subunits in the nucleolus and is required for their nuclear export and maturation.</text>
</comment>
<dbReference type="GeneID" id="39731481"/>
<dbReference type="InterPro" id="IPR006073">
    <property type="entry name" value="GTP-bd"/>
</dbReference>
<comment type="caution">
    <text evidence="8">The sequence shown here is derived from an EMBL/GenBank/DDBJ whole genome shotgun (WGS) entry which is preliminary data.</text>
</comment>
<dbReference type="OMA" id="RTQGFNH"/>
<keyword evidence="3 5" id="KW-0342">GTP-binding</keyword>
<protein>
    <recommendedName>
        <fullName evidence="5">Nucleolar GTP-binding protein 2</fullName>
    </recommendedName>
</protein>
<evidence type="ECO:0000256" key="4">
    <source>
        <dbReference type="ARBA" id="ARBA00023242"/>
    </source>
</evidence>
<dbReference type="PROSITE" id="PS51721">
    <property type="entry name" value="G_CP"/>
    <property type="match status" value="1"/>
</dbReference>
<proteinExistence type="inferred from homology"/>
<dbReference type="Gene3D" id="1.10.1580.10">
    <property type="match status" value="1"/>
</dbReference>
<dbReference type="InterPro" id="IPR030378">
    <property type="entry name" value="G_CP_dom"/>
</dbReference>
<keyword evidence="4 5" id="KW-0539">Nucleus</keyword>
<dbReference type="GO" id="GO:0005525">
    <property type="term" value="F:GTP binding"/>
    <property type="evidence" value="ECO:0007669"/>
    <property type="project" value="UniProtKB-KW"/>
</dbReference>
<feature type="region of interest" description="Disordered" evidence="6">
    <location>
        <begin position="500"/>
        <end position="595"/>
    </location>
</feature>
<dbReference type="GO" id="GO:0005730">
    <property type="term" value="C:nucleolus"/>
    <property type="evidence" value="ECO:0007669"/>
    <property type="project" value="UniProtKB-SubCell"/>
</dbReference>
<sequence length="595" mass="69804">MIKKGNLKLKNLRIGKSSVNNVKTDGRSINKENGKSRNEEKLKRLKMYRTKANLKKMNKKINEVRRIEPNIKWFNNTRTISQNKLEIFRNKLEETTHDPFSIIIKRSKIPVELLKDEKYSVTKKYKNENFLRVENYDDVFSKKKKRKRPKLNVSSIEEFVNNVNNKLSTYETKNDRSLIEKKSEIEKKYSKDHLLKIGQSKRIWTELYKVVDSSDIILEVLDARDPIGTRCKKLEESLKKDRPNKHIILIINKIDLIPTSVAEKWIKILSKEYPTIAYHANINKPFGKSDLFNVIRQYTQFFKQQKKKHVHIGLIGYPNVGKSAIINSLKKKVVCVSACLPGQTKCWQFIKLTNKVYLIDCPGIVPYDIEDSDKILRCTMRIEKITNPHFYIDDIFKMVNKSHILKVYKLSEDLTFENSEEFLEILAKKMGKLLKGGQPDIISASKIILNDWIKGKIPYFVNPDNYLKECKEYNKNNEKNLSKESKENCIVTDKISEDFNDEKNEELSDEKDDELSDEKDDELSDEKDDELSDEKDDELCDEKDDELNDEKDEELSDEKDDELSDEKDDELLNDEKDDELSDENNEELISEQNKE</sequence>
<dbReference type="GO" id="GO:0016787">
    <property type="term" value="F:hydrolase activity"/>
    <property type="evidence" value="ECO:0007669"/>
    <property type="project" value="UniProtKB-KW"/>
</dbReference>
<evidence type="ECO:0000256" key="3">
    <source>
        <dbReference type="ARBA" id="ARBA00023134"/>
    </source>
</evidence>
<evidence type="ECO:0000256" key="5">
    <source>
        <dbReference type="RuleBase" id="RU364023"/>
    </source>
</evidence>
<dbReference type="PANTHER" id="PTHR11089">
    <property type="entry name" value="GTP-BINDING PROTEIN-RELATED"/>
    <property type="match status" value="1"/>
</dbReference>
<comment type="subcellular location">
    <subcellularLocation>
        <location evidence="1 5">Nucleus</location>
        <location evidence="1 5">Nucleolus</location>
    </subcellularLocation>
</comment>
<dbReference type="InterPro" id="IPR027417">
    <property type="entry name" value="P-loop_NTPase"/>
</dbReference>
<dbReference type="Pfam" id="PF01926">
    <property type="entry name" value="MMR_HSR1"/>
    <property type="match status" value="1"/>
</dbReference>
<evidence type="ECO:0000256" key="1">
    <source>
        <dbReference type="ARBA" id="ARBA00004604"/>
    </source>
</evidence>
<dbReference type="SUPFAM" id="SSF52540">
    <property type="entry name" value="P-loop containing nucleoside triphosphate hydrolases"/>
    <property type="match status" value="1"/>
</dbReference>
<evidence type="ECO:0000259" key="7">
    <source>
        <dbReference type="PROSITE" id="PS51721"/>
    </source>
</evidence>
<dbReference type="VEuPathDB" id="PlasmoDB:PGAL8A_00294800"/>
<dbReference type="AlphaFoldDB" id="A0A1J1GTG6"/>
<dbReference type="OrthoDB" id="444945at2759"/>